<name>X1GZL2_9ZZZZ</name>
<evidence type="ECO:0000313" key="1">
    <source>
        <dbReference type="EMBL" id="GAH50310.1"/>
    </source>
</evidence>
<organism evidence="1">
    <name type="scientific">marine sediment metagenome</name>
    <dbReference type="NCBI Taxonomy" id="412755"/>
    <lineage>
        <taxon>unclassified sequences</taxon>
        <taxon>metagenomes</taxon>
        <taxon>ecological metagenomes</taxon>
    </lineage>
</organism>
<protein>
    <submittedName>
        <fullName evidence="1">Uncharacterized protein</fullName>
    </submittedName>
</protein>
<proteinExistence type="predicted"/>
<comment type="caution">
    <text evidence="1">The sequence shown here is derived from an EMBL/GenBank/DDBJ whole genome shotgun (WGS) entry which is preliminary data.</text>
</comment>
<reference evidence="1" key="1">
    <citation type="journal article" date="2014" name="Front. Microbiol.">
        <title>High frequency of phylogenetically diverse reductive dehalogenase-homologous genes in deep subseafloor sedimentary metagenomes.</title>
        <authorList>
            <person name="Kawai M."/>
            <person name="Futagami T."/>
            <person name="Toyoda A."/>
            <person name="Takaki Y."/>
            <person name="Nishi S."/>
            <person name="Hori S."/>
            <person name="Arai W."/>
            <person name="Tsubouchi T."/>
            <person name="Morono Y."/>
            <person name="Uchiyama I."/>
            <person name="Ito T."/>
            <person name="Fujiyama A."/>
            <person name="Inagaki F."/>
            <person name="Takami H."/>
        </authorList>
    </citation>
    <scope>NUCLEOTIDE SEQUENCE</scope>
    <source>
        <strain evidence="1">Expedition CK06-06</strain>
    </source>
</reference>
<dbReference type="AlphaFoldDB" id="X1GZL2"/>
<dbReference type="EMBL" id="BARU01019235">
    <property type="protein sequence ID" value="GAH50310.1"/>
    <property type="molecule type" value="Genomic_DNA"/>
</dbReference>
<sequence length="154" mass="18203">MAKTDWKDELASFMDDLRVVDECKVEAPGKFNQFCEFIAESSFEGLSEELRNYGIKSKVRKEKGKSIGFEVNFPKSRVDNFHYIIRLPKNALDLKLRLLIRVRKNKKSQIEEKEVPFMKHIKPSEVLKLPKEELIQDVIKNYKRFIYEALIHPE</sequence>
<accession>X1GZL2</accession>
<gene>
    <name evidence="1" type="ORF">S03H2_31696</name>
</gene>